<reference evidence="2 3" key="1">
    <citation type="submission" date="2015-02" db="EMBL/GenBank/DDBJ databases">
        <title>Draft genome sequences of ten Microbacterium spp. with emphasis on heavy metal contaminated environments.</title>
        <authorList>
            <person name="Corretto E."/>
        </authorList>
    </citation>
    <scope>NUCLEOTIDE SEQUENCE [LARGE SCALE GENOMIC DNA]</scope>
    <source>
        <strain evidence="2 3">BEL4b</strain>
    </source>
</reference>
<comment type="caution">
    <text evidence="2">The sequence shown here is derived from an EMBL/GenBank/DDBJ whole genome shotgun (WGS) entry which is preliminary data.</text>
</comment>
<dbReference type="Proteomes" id="UP000033640">
    <property type="component" value="Unassembled WGS sequence"/>
</dbReference>
<dbReference type="PATRIC" id="fig|82380.11.peg.1128"/>
<dbReference type="AlphaFoldDB" id="A0A0F0LEJ1"/>
<evidence type="ECO:0000313" key="3">
    <source>
        <dbReference type="Proteomes" id="UP000033640"/>
    </source>
</evidence>
<proteinExistence type="predicted"/>
<evidence type="ECO:0000256" key="1">
    <source>
        <dbReference type="SAM" id="MobiDB-lite"/>
    </source>
</evidence>
<feature type="compositionally biased region" description="Basic and acidic residues" evidence="1">
    <location>
        <begin position="86"/>
        <end position="104"/>
    </location>
</feature>
<protein>
    <submittedName>
        <fullName evidence="2">Uncharacterized protein</fullName>
    </submittedName>
</protein>
<gene>
    <name evidence="2" type="ORF">RS83_01096</name>
</gene>
<sequence length="136" mass="15414">MLGPELVVTVAALESHHEEEYADRVRGRVLAAYEVTHEVLERRFRYSPGLGARSNLRRESVRIEPVPGTTRLEQVVHVPSRVREGVEAVTRESSGEGEAHEERRRRVQSGWMVDVDVDVRQRQLDESAEGGSSEWA</sequence>
<dbReference type="EMBL" id="JYIW01000021">
    <property type="protein sequence ID" value="KJL29956.1"/>
    <property type="molecule type" value="Genomic_DNA"/>
</dbReference>
<evidence type="ECO:0000313" key="2">
    <source>
        <dbReference type="EMBL" id="KJL29956.1"/>
    </source>
</evidence>
<accession>A0A0F0LEJ1</accession>
<feature type="region of interest" description="Disordered" evidence="1">
    <location>
        <begin position="86"/>
        <end position="107"/>
    </location>
</feature>
<organism evidence="2 3">
    <name type="scientific">Microbacterium oxydans</name>
    <dbReference type="NCBI Taxonomy" id="82380"/>
    <lineage>
        <taxon>Bacteria</taxon>
        <taxon>Bacillati</taxon>
        <taxon>Actinomycetota</taxon>
        <taxon>Actinomycetes</taxon>
        <taxon>Micrococcales</taxon>
        <taxon>Microbacteriaceae</taxon>
        <taxon>Microbacterium</taxon>
    </lineage>
</organism>
<name>A0A0F0LEJ1_9MICO</name>